<dbReference type="EMBL" id="CM042060">
    <property type="protein sequence ID" value="KAI3678666.1"/>
    <property type="molecule type" value="Genomic_DNA"/>
</dbReference>
<evidence type="ECO:0000313" key="1">
    <source>
        <dbReference type="EMBL" id="KAI3678666.1"/>
    </source>
</evidence>
<dbReference type="Proteomes" id="UP001055879">
    <property type="component" value="Linkage Group LG14"/>
</dbReference>
<evidence type="ECO:0000313" key="2">
    <source>
        <dbReference type="Proteomes" id="UP001055879"/>
    </source>
</evidence>
<sequence>MEPVTKEESIICNETLTDNFRLCTGFFVASRFVKQSHRVSIYSNQWRSLSLIRRSSRNGSKSSRGPKVTGKSVSRKTGGGRRVLILVLGESLKASLLCPTLVTAQIRRPATFYQMVSRSL</sequence>
<accession>A0ACB8Y4F1</accession>
<comment type="caution">
    <text evidence="1">The sequence shown here is derived from an EMBL/GenBank/DDBJ whole genome shotgun (WGS) entry which is preliminary data.</text>
</comment>
<name>A0ACB8Y4F1_ARCLA</name>
<reference evidence="2" key="1">
    <citation type="journal article" date="2022" name="Mol. Ecol. Resour.">
        <title>The genomes of chicory, endive, great burdock and yacon provide insights into Asteraceae palaeo-polyploidization history and plant inulin production.</title>
        <authorList>
            <person name="Fan W."/>
            <person name="Wang S."/>
            <person name="Wang H."/>
            <person name="Wang A."/>
            <person name="Jiang F."/>
            <person name="Liu H."/>
            <person name="Zhao H."/>
            <person name="Xu D."/>
            <person name="Zhang Y."/>
        </authorList>
    </citation>
    <scope>NUCLEOTIDE SEQUENCE [LARGE SCALE GENOMIC DNA]</scope>
    <source>
        <strain evidence="2">cv. Niubang</strain>
    </source>
</reference>
<keyword evidence="2" id="KW-1185">Reference proteome</keyword>
<proteinExistence type="predicted"/>
<reference evidence="1 2" key="2">
    <citation type="journal article" date="2022" name="Mol. Ecol. Resour.">
        <title>The genomes of chicory, endive, great burdock and yacon provide insights into Asteraceae paleo-polyploidization history and plant inulin production.</title>
        <authorList>
            <person name="Fan W."/>
            <person name="Wang S."/>
            <person name="Wang H."/>
            <person name="Wang A."/>
            <person name="Jiang F."/>
            <person name="Liu H."/>
            <person name="Zhao H."/>
            <person name="Xu D."/>
            <person name="Zhang Y."/>
        </authorList>
    </citation>
    <scope>NUCLEOTIDE SEQUENCE [LARGE SCALE GENOMIC DNA]</scope>
    <source>
        <strain evidence="2">cv. Niubang</strain>
    </source>
</reference>
<organism evidence="1 2">
    <name type="scientific">Arctium lappa</name>
    <name type="common">Greater burdock</name>
    <name type="synonym">Lappa major</name>
    <dbReference type="NCBI Taxonomy" id="4217"/>
    <lineage>
        <taxon>Eukaryota</taxon>
        <taxon>Viridiplantae</taxon>
        <taxon>Streptophyta</taxon>
        <taxon>Embryophyta</taxon>
        <taxon>Tracheophyta</taxon>
        <taxon>Spermatophyta</taxon>
        <taxon>Magnoliopsida</taxon>
        <taxon>eudicotyledons</taxon>
        <taxon>Gunneridae</taxon>
        <taxon>Pentapetalae</taxon>
        <taxon>asterids</taxon>
        <taxon>campanulids</taxon>
        <taxon>Asterales</taxon>
        <taxon>Asteraceae</taxon>
        <taxon>Carduoideae</taxon>
        <taxon>Cardueae</taxon>
        <taxon>Arctiinae</taxon>
        <taxon>Arctium</taxon>
    </lineage>
</organism>
<protein>
    <submittedName>
        <fullName evidence="1">Uncharacterized protein</fullName>
    </submittedName>
</protein>
<gene>
    <name evidence="1" type="ORF">L6452_37967</name>
</gene>